<feature type="domain" description="C2H2-type" evidence="2">
    <location>
        <begin position="9"/>
        <end position="33"/>
    </location>
</feature>
<keyword evidence="4" id="KW-1185">Reference proteome</keyword>
<proteinExistence type="predicted"/>
<evidence type="ECO:0000259" key="2">
    <source>
        <dbReference type="PROSITE" id="PS50157"/>
    </source>
</evidence>
<keyword evidence="1" id="KW-0479">Metal-binding</keyword>
<dbReference type="SUPFAM" id="SSF57667">
    <property type="entry name" value="beta-beta-alpha zinc fingers"/>
    <property type="match status" value="1"/>
</dbReference>
<dbReference type="PROSITE" id="PS50157">
    <property type="entry name" value="ZINC_FINGER_C2H2_2"/>
    <property type="match status" value="1"/>
</dbReference>
<dbReference type="OrthoDB" id="295274at2759"/>
<dbReference type="InterPro" id="IPR036236">
    <property type="entry name" value="Znf_C2H2_sf"/>
</dbReference>
<dbReference type="Gene3D" id="3.30.160.60">
    <property type="entry name" value="Classic Zinc Finger"/>
    <property type="match status" value="1"/>
</dbReference>
<dbReference type="EMBL" id="JAINUF010000021">
    <property type="protein sequence ID" value="KAJ8335124.1"/>
    <property type="molecule type" value="Genomic_DNA"/>
</dbReference>
<dbReference type="InterPro" id="IPR013087">
    <property type="entry name" value="Znf_C2H2_type"/>
</dbReference>
<evidence type="ECO:0000313" key="4">
    <source>
        <dbReference type="Proteomes" id="UP001152622"/>
    </source>
</evidence>
<comment type="caution">
    <text evidence="3">The sequence shown here is derived from an EMBL/GenBank/DDBJ whole genome shotgun (WGS) entry which is preliminary data.</text>
</comment>
<protein>
    <recommendedName>
        <fullName evidence="2">C2H2-type domain-containing protein</fullName>
    </recommendedName>
</protein>
<sequence>MNTEVDRPYACSAPGCTQRFPTEDHLIIHRHKHEMSLKFPSIKKDGIMSGVEEQQSSVWKPYCEYVITSTCLLLSQAEHTAV</sequence>
<organism evidence="3 4">
    <name type="scientific">Synaphobranchus kaupii</name>
    <name type="common">Kaup's arrowtooth eel</name>
    <dbReference type="NCBI Taxonomy" id="118154"/>
    <lineage>
        <taxon>Eukaryota</taxon>
        <taxon>Metazoa</taxon>
        <taxon>Chordata</taxon>
        <taxon>Craniata</taxon>
        <taxon>Vertebrata</taxon>
        <taxon>Euteleostomi</taxon>
        <taxon>Actinopterygii</taxon>
        <taxon>Neopterygii</taxon>
        <taxon>Teleostei</taxon>
        <taxon>Anguilliformes</taxon>
        <taxon>Synaphobranchidae</taxon>
        <taxon>Synaphobranchus</taxon>
    </lineage>
</organism>
<dbReference type="GO" id="GO:0008270">
    <property type="term" value="F:zinc ion binding"/>
    <property type="evidence" value="ECO:0007669"/>
    <property type="project" value="UniProtKB-KW"/>
</dbReference>
<evidence type="ECO:0000256" key="1">
    <source>
        <dbReference type="PROSITE-ProRule" id="PRU00042"/>
    </source>
</evidence>
<accession>A0A9Q1EA98</accession>
<keyword evidence="1" id="KW-0862">Zinc</keyword>
<dbReference type="AlphaFoldDB" id="A0A9Q1EA98"/>
<keyword evidence="1" id="KW-0863">Zinc-finger</keyword>
<reference evidence="3" key="1">
    <citation type="journal article" date="2023" name="Science">
        <title>Genome structures resolve the early diversification of teleost fishes.</title>
        <authorList>
            <person name="Parey E."/>
            <person name="Louis A."/>
            <person name="Montfort J."/>
            <person name="Bouchez O."/>
            <person name="Roques C."/>
            <person name="Iampietro C."/>
            <person name="Lluch J."/>
            <person name="Castinel A."/>
            <person name="Donnadieu C."/>
            <person name="Desvignes T."/>
            <person name="Floi Bucao C."/>
            <person name="Jouanno E."/>
            <person name="Wen M."/>
            <person name="Mejri S."/>
            <person name="Dirks R."/>
            <person name="Jansen H."/>
            <person name="Henkel C."/>
            <person name="Chen W.J."/>
            <person name="Zahm M."/>
            <person name="Cabau C."/>
            <person name="Klopp C."/>
            <person name="Thompson A.W."/>
            <person name="Robinson-Rechavi M."/>
            <person name="Braasch I."/>
            <person name="Lecointre G."/>
            <person name="Bobe J."/>
            <person name="Postlethwait J.H."/>
            <person name="Berthelot C."/>
            <person name="Roest Crollius H."/>
            <person name="Guiguen Y."/>
        </authorList>
    </citation>
    <scope>NUCLEOTIDE SEQUENCE</scope>
    <source>
        <strain evidence="3">WJC10195</strain>
    </source>
</reference>
<dbReference type="Proteomes" id="UP001152622">
    <property type="component" value="Chromosome 21"/>
</dbReference>
<evidence type="ECO:0000313" key="3">
    <source>
        <dbReference type="EMBL" id="KAJ8335124.1"/>
    </source>
</evidence>
<gene>
    <name evidence="3" type="ORF">SKAU_G00407630</name>
</gene>
<name>A0A9Q1EA98_SYNKA</name>
<dbReference type="PROSITE" id="PS00028">
    <property type="entry name" value="ZINC_FINGER_C2H2_1"/>
    <property type="match status" value="1"/>
</dbReference>